<reference evidence="1 2" key="1">
    <citation type="submission" date="2013-11" db="EMBL/GenBank/DDBJ databases">
        <title>Opisthorchis viverrini - life in the bile duct.</title>
        <authorList>
            <person name="Young N.D."/>
            <person name="Nagarajan N."/>
            <person name="Lin S.J."/>
            <person name="Korhonen P.K."/>
            <person name="Jex A.R."/>
            <person name="Hall R.S."/>
            <person name="Safavi-Hemami H."/>
            <person name="Kaewkong W."/>
            <person name="Bertrand D."/>
            <person name="Gao S."/>
            <person name="Seet Q."/>
            <person name="Wongkham S."/>
            <person name="Teh B.T."/>
            <person name="Wongkham C."/>
            <person name="Intapan P.M."/>
            <person name="Maleewong W."/>
            <person name="Yang X."/>
            <person name="Hu M."/>
            <person name="Wang Z."/>
            <person name="Hofmann A."/>
            <person name="Sternberg P.W."/>
            <person name="Tan P."/>
            <person name="Wang J."/>
            <person name="Gasser R.B."/>
        </authorList>
    </citation>
    <scope>NUCLEOTIDE SEQUENCE [LARGE SCALE GENOMIC DNA]</scope>
</reference>
<dbReference type="STRING" id="6198.A0A075ADZ0"/>
<organism evidence="1 2">
    <name type="scientific">Opisthorchis viverrini</name>
    <name type="common">Southeast Asian liver fluke</name>
    <dbReference type="NCBI Taxonomy" id="6198"/>
    <lineage>
        <taxon>Eukaryota</taxon>
        <taxon>Metazoa</taxon>
        <taxon>Spiralia</taxon>
        <taxon>Lophotrochozoa</taxon>
        <taxon>Platyhelminthes</taxon>
        <taxon>Trematoda</taxon>
        <taxon>Digenea</taxon>
        <taxon>Opisthorchiida</taxon>
        <taxon>Opisthorchiata</taxon>
        <taxon>Opisthorchiidae</taxon>
        <taxon>Opisthorchis</taxon>
    </lineage>
</organism>
<dbReference type="PANTHER" id="PTHR24260:SF136">
    <property type="entry name" value="GH08193P-RELATED"/>
    <property type="match status" value="1"/>
</dbReference>
<dbReference type="AlphaFoldDB" id="A0A075ADZ0"/>
<name>A0A075ADZ0_OPIVI</name>
<dbReference type="EMBL" id="KL596749">
    <property type="protein sequence ID" value="KER26389.1"/>
    <property type="molecule type" value="Genomic_DNA"/>
</dbReference>
<dbReference type="InterPro" id="IPR051333">
    <property type="entry name" value="CLIP_Serine_Protease"/>
</dbReference>
<accession>A0A075ADZ0</accession>
<gene>
    <name evidence="1" type="ORF">T265_14012</name>
</gene>
<dbReference type="PANTHER" id="PTHR24260">
    <property type="match status" value="1"/>
</dbReference>
<dbReference type="Proteomes" id="UP000054324">
    <property type="component" value="Unassembled WGS sequence"/>
</dbReference>
<dbReference type="KEGG" id="ovi:T265_14012"/>
<evidence type="ECO:0000313" key="1">
    <source>
        <dbReference type="EMBL" id="KER26389.1"/>
    </source>
</evidence>
<dbReference type="InterPro" id="IPR009003">
    <property type="entry name" value="Peptidase_S1_PA"/>
</dbReference>
<dbReference type="GO" id="GO:0006508">
    <property type="term" value="P:proteolysis"/>
    <property type="evidence" value="ECO:0007669"/>
    <property type="project" value="InterPro"/>
</dbReference>
<proteinExistence type="predicted"/>
<dbReference type="SUPFAM" id="SSF50494">
    <property type="entry name" value="Trypsin-like serine proteases"/>
    <property type="match status" value="1"/>
</dbReference>
<feature type="non-terminal residue" evidence="1">
    <location>
        <position position="1"/>
    </location>
</feature>
<dbReference type="InterPro" id="IPR043504">
    <property type="entry name" value="Peptidase_S1_PA_chymotrypsin"/>
</dbReference>
<sequence length="162" mass="18120">TWGYDIGLIYLNEPLDINGRDVRAVEIPNTANLPAESSTLTFVGFGQTCDKTNFCERKPNLVHLNVERKQRWQRRYGHFGGDFLDRTFGALNEKGQRTYRGDSGGGLILFTGNQQTVVGIASGSPKKEKVQSPAIIVRVASHLQWIHEIIRRVIPKGQISKA</sequence>
<protein>
    <submittedName>
        <fullName evidence="1">Uncharacterized protein</fullName>
    </submittedName>
</protein>
<dbReference type="RefSeq" id="XP_009169888.1">
    <property type="nucleotide sequence ID" value="XM_009171624.1"/>
</dbReference>
<dbReference type="Gene3D" id="2.40.10.10">
    <property type="entry name" value="Trypsin-like serine proteases"/>
    <property type="match status" value="1"/>
</dbReference>
<evidence type="ECO:0000313" key="2">
    <source>
        <dbReference type="Proteomes" id="UP000054324"/>
    </source>
</evidence>
<dbReference type="Pfam" id="PF00089">
    <property type="entry name" value="Trypsin"/>
    <property type="match status" value="1"/>
</dbReference>
<dbReference type="OrthoDB" id="5597713at2759"/>
<dbReference type="GO" id="GO:0004252">
    <property type="term" value="F:serine-type endopeptidase activity"/>
    <property type="evidence" value="ECO:0007669"/>
    <property type="project" value="InterPro"/>
</dbReference>
<dbReference type="GeneID" id="20328179"/>
<dbReference type="CTD" id="20328179"/>
<dbReference type="InterPro" id="IPR001254">
    <property type="entry name" value="Trypsin_dom"/>
</dbReference>
<feature type="non-terminal residue" evidence="1">
    <location>
        <position position="162"/>
    </location>
</feature>
<keyword evidence="2" id="KW-1185">Reference proteome</keyword>